<dbReference type="Pfam" id="PF07730">
    <property type="entry name" value="HisKA_3"/>
    <property type="match status" value="1"/>
</dbReference>
<dbReference type="SUPFAM" id="SSF55874">
    <property type="entry name" value="ATPase domain of HSP90 chaperone/DNA topoisomerase II/histidine kinase"/>
    <property type="match status" value="1"/>
</dbReference>
<comment type="subcellular location">
    <subcellularLocation>
        <location evidence="1">Cell membrane</location>
        <topology evidence="1">Multi-pass membrane protein</topology>
    </subcellularLocation>
</comment>
<dbReference type="InterPro" id="IPR007891">
    <property type="entry name" value="CHASE3"/>
</dbReference>
<dbReference type="Pfam" id="PF05227">
    <property type="entry name" value="CHASE3"/>
    <property type="match status" value="1"/>
</dbReference>
<accession>A0ABQ2PQW8</accession>
<evidence type="ECO:0000256" key="2">
    <source>
        <dbReference type="ARBA" id="ARBA00022475"/>
    </source>
</evidence>
<gene>
    <name evidence="11" type="ORF">GCM10010971_31630</name>
</gene>
<keyword evidence="6 9" id="KW-1133">Transmembrane helix</keyword>
<evidence type="ECO:0000256" key="6">
    <source>
        <dbReference type="ARBA" id="ARBA00022989"/>
    </source>
</evidence>
<evidence type="ECO:0000313" key="12">
    <source>
        <dbReference type="Proteomes" id="UP000621859"/>
    </source>
</evidence>
<organism evidence="11 12">
    <name type="scientific">Silvimonas amylolytica</name>
    <dbReference type="NCBI Taxonomy" id="449663"/>
    <lineage>
        <taxon>Bacteria</taxon>
        <taxon>Pseudomonadati</taxon>
        <taxon>Pseudomonadota</taxon>
        <taxon>Betaproteobacteria</taxon>
        <taxon>Neisseriales</taxon>
        <taxon>Chitinibacteraceae</taxon>
        <taxon>Silvimonas</taxon>
    </lineage>
</organism>
<evidence type="ECO:0000256" key="7">
    <source>
        <dbReference type="ARBA" id="ARBA00023012"/>
    </source>
</evidence>
<name>A0ABQ2PQW8_9NEIS</name>
<dbReference type="PANTHER" id="PTHR24421">
    <property type="entry name" value="NITRATE/NITRITE SENSOR PROTEIN NARX-RELATED"/>
    <property type="match status" value="1"/>
</dbReference>
<evidence type="ECO:0000256" key="3">
    <source>
        <dbReference type="ARBA" id="ARBA00022679"/>
    </source>
</evidence>
<feature type="domain" description="Histidine kinase" evidence="10">
    <location>
        <begin position="268"/>
        <end position="463"/>
    </location>
</feature>
<keyword evidence="12" id="KW-1185">Reference proteome</keyword>
<feature type="transmembrane region" description="Helical" evidence="9">
    <location>
        <begin position="195"/>
        <end position="223"/>
    </location>
</feature>
<comment type="caution">
    <text evidence="11">The sequence shown here is derived from an EMBL/GenBank/DDBJ whole genome shotgun (WGS) entry which is preliminary data.</text>
</comment>
<evidence type="ECO:0000313" key="11">
    <source>
        <dbReference type="EMBL" id="GGP27344.1"/>
    </source>
</evidence>
<keyword evidence="7" id="KW-0902">Two-component regulatory system</keyword>
<evidence type="ECO:0000256" key="8">
    <source>
        <dbReference type="ARBA" id="ARBA00023136"/>
    </source>
</evidence>
<dbReference type="InterPro" id="IPR050482">
    <property type="entry name" value="Sensor_HK_TwoCompSys"/>
</dbReference>
<evidence type="ECO:0000259" key="10">
    <source>
        <dbReference type="PROSITE" id="PS50109"/>
    </source>
</evidence>
<dbReference type="Pfam" id="PF02518">
    <property type="entry name" value="HATPase_c"/>
    <property type="match status" value="1"/>
</dbReference>
<evidence type="ECO:0000256" key="9">
    <source>
        <dbReference type="SAM" id="Phobius"/>
    </source>
</evidence>
<dbReference type="RefSeq" id="WP_188696081.1">
    <property type="nucleotide sequence ID" value="NZ_BMLY01000006.1"/>
</dbReference>
<dbReference type="InterPro" id="IPR036890">
    <property type="entry name" value="HATPase_C_sf"/>
</dbReference>
<keyword evidence="8 9" id="KW-0472">Membrane</keyword>
<reference evidence="12" key="1">
    <citation type="journal article" date="2019" name="Int. J. Syst. Evol. Microbiol.">
        <title>The Global Catalogue of Microorganisms (GCM) 10K type strain sequencing project: providing services to taxonomists for standard genome sequencing and annotation.</title>
        <authorList>
            <consortium name="The Broad Institute Genomics Platform"/>
            <consortium name="The Broad Institute Genome Sequencing Center for Infectious Disease"/>
            <person name="Wu L."/>
            <person name="Ma J."/>
        </authorList>
    </citation>
    <scope>NUCLEOTIDE SEQUENCE [LARGE SCALE GENOMIC DNA]</scope>
    <source>
        <strain evidence="12">CGMCC 1.8860</strain>
    </source>
</reference>
<dbReference type="InterPro" id="IPR011712">
    <property type="entry name" value="Sig_transdc_His_kin_sub3_dim/P"/>
</dbReference>
<dbReference type="SMART" id="SM00387">
    <property type="entry name" value="HATPase_c"/>
    <property type="match status" value="1"/>
</dbReference>
<keyword evidence="5" id="KW-0418">Kinase</keyword>
<dbReference type="Gene3D" id="3.30.565.10">
    <property type="entry name" value="Histidine kinase-like ATPase, C-terminal domain"/>
    <property type="match status" value="1"/>
</dbReference>
<dbReference type="CDD" id="cd16917">
    <property type="entry name" value="HATPase_UhpB-NarQ-NarX-like"/>
    <property type="match status" value="1"/>
</dbReference>
<dbReference type="InterPro" id="IPR005467">
    <property type="entry name" value="His_kinase_dom"/>
</dbReference>
<sequence length="474" mass="53265">MKKMLRNLPGMLMALGWRLQAGLAFAVLLPVLAAFLSDTWIGQAEEDNVGIVATHQRILAFQDLQSLLLEAESAQRGFLVNGDLQYQMAYDQTVPKIRQLSGQLVDRYAEVQPNSPPRDARKVQQLSVEIGEKLAEMDIGVSYARSGDLERGRELVNTNRGFELAASISRHIDELLANEHRILGEERAARQRVVLYVRLAVAAAWILVLILNLGLLLMFASLLAQKSRQARDMAQRHAVLDARIHEKTSALTALSMDYQMGVERERAKLARELHDELGSILTATKMDISWVQREIKDQYPNIFEKLKRTLRNLDQGIQFKRRVVQELHPSLLSTFGLIASIRSLAEDAAQRSNWQMELALPDDETKIDETLSLIIYRIVQESLSNAAKYANASKVGISLMVDDEHMKLEIEDNGVGCNLDNLPGDTHGLQGIRHRATAIGGKLEFRSEPGKGLYTRVLLPRTFVKEKQHPKVLS</sequence>
<evidence type="ECO:0000256" key="5">
    <source>
        <dbReference type="ARBA" id="ARBA00022777"/>
    </source>
</evidence>
<protein>
    <recommendedName>
        <fullName evidence="10">Histidine kinase domain-containing protein</fullName>
    </recommendedName>
</protein>
<evidence type="ECO:0000256" key="4">
    <source>
        <dbReference type="ARBA" id="ARBA00022692"/>
    </source>
</evidence>
<keyword evidence="4 9" id="KW-0812">Transmembrane</keyword>
<keyword evidence="3" id="KW-0808">Transferase</keyword>
<dbReference type="PROSITE" id="PS50109">
    <property type="entry name" value="HIS_KIN"/>
    <property type="match status" value="1"/>
</dbReference>
<proteinExistence type="predicted"/>
<dbReference type="Proteomes" id="UP000621859">
    <property type="component" value="Unassembled WGS sequence"/>
</dbReference>
<dbReference type="EMBL" id="BMLY01000006">
    <property type="protein sequence ID" value="GGP27344.1"/>
    <property type="molecule type" value="Genomic_DNA"/>
</dbReference>
<dbReference type="CDD" id="cd19410">
    <property type="entry name" value="HK9-like_sensor"/>
    <property type="match status" value="1"/>
</dbReference>
<keyword evidence="2" id="KW-1003">Cell membrane</keyword>
<evidence type="ECO:0000256" key="1">
    <source>
        <dbReference type="ARBA" id="ARBA00004651"/>
    </source>
</evidence>
<dbReference type="InterPro" id="IPR003594">
    <property type="entry name" value="HATPase_dom"/>
</dbReference>
<dbReference type="Gene3D" id="1.20.5.1930">
    <property type="match status" value="1"/>
</dbReference>
<dbReference type="PANTHER" id="PTHR24421:SF37">
    <property type="entry name" value="SENSOR HISTIDINE KINASE NARS"/>
    <property type="match status" value="1"/>
</dbReference>